<protein>
    <submittedName>
        <fullName evidence="1">Uncharacterized protein</fullName>
    </submittedName>
</protein>
<organism evidence="1 2">
    <name type="scientific">Trichoderma asperellum (strain ATCC 204424 / CBS 433.97 / NBRC 101777)</name>
    <dbReference type="NCBI Taxonomy" id="1042311"/>
    <lineage>
        <taxon>Eukaryota</taxon>
        <taxon>Fungi</taxon>
        <taxon>Dikarya</taxon>
        <taxon>Ascomycota</taxon>
        <taxon>Pezizomycotina</taxon>
        <taxon>Sordariomycetes</taxon>
        <taxon>Hypocreomycetidae</taxon>
        <taxon>Hypocreales</taxon>
        <taxon>Hypocreaceae</taxon>
        <taxon>Trichoderma</taxon>
    </lineage>
</organism>
<gene>
    <name evidence="1" type="ORF">M441DRAFT_74265</name>
</gene>
<name>A0A2T3YSK4_TRIA4</name>
<accession>A0A2T3YSK4</accession>
<dbReference type="EMBL" id="KZ679275">
    <property type="protein sequence ID" value="PTB35517.1"/>
    <property type="molecule type" value="Genomic_DNA"/>
</dbReference>
<evidence type="ECO:0000313" key="1">
    <source>
        <dbReference type="EMBL" id="PTB35517.1"/>
    </source>
</evidence>
<reference evidence="1 2" key="1">
    <citation type="submission" date="2016-07" db="EMBL/GenBank/DDBJ databases">
        <title>Multiple horizontal gene transfer events from other fungi enriched the ability of initially mycotrophic Trichoderma (Ascomycota) to feed on dead plant biomass.</title>
        <authorList>
            <consortium name="DOE Joint Genome Institute"/>
            <person name="Aerts A."/>
            <person name="Atanasova L."/>
            <person name="Chenthamara K."/>
            <person name="Zhang J."/>
            <person name="Grujic M."/>
            <person name="Henrissat B."/>
            <person name="Kuo A."/>
            <person name="Salamov A."/>
            <person name="Lipzen A."/>
            <person name="Labutti K."/>
            <person name="Barry K."/>
            <person name="Miao Y."/>
            <person name="Rahimi M.J."/>
            <person name="Shen Q."/>
            <person name="Grigoriev I.V."/>
            <person name="Kubicek C.P."/>
            <person name="Druzhinina I.S."/>
        </authorList>
    </citation>
    <scope>NUCLEOTIDE SEQUENCE [LARGE SCALE GENOMIC DNA]</scope>
    <source>
        <strain evidence="1 2">CBS 433.97</strain>
    </source>
</reference>
<dbReference type="OrthoDB" id="10459550at2759"/>
<sequence length="104" mass="11863">MWIASESGHGNQRESSQLQRERALKWSAVIHSEGNRCNRQAHDEVSELRYNTLLSIGQQTSILIRQHWQMPRRPVSNGRANEEEVGDAGLALAAGHDKSKTFRW</sequence>
<evidence type="ECO:0000313" key="2">
    <source>
        <dbReference type="Proteomes" id="UP000240493"/>
    </source>
</evidence>
<proteinExistence type="predicted"/>
<keyword evidence="2" id="KW-1185">Reference proteome</keyword>
<dbReference type="Proteomes" id="UP000240493">
    <property type="component" value="Unassembled WGS sequence"/>
</dbReference>
<dbReference type="AlphaFoldDB" id="A0A2T3YSK4"/>